<evidence type="ECO:0000313" key="1">
    <source>
        <dbReference type="EnsemblMetazoa" id="Aqu2.1.15869_001"/>
    </source>
</evidence>
<name>A0A1X7TM11_AMPQE</name>
<sequence>MATIKSLGVDLSSDSPEIHPQYFCNYCYLTAKKHLPHSETSCTVCDVKHKEGRPMKSSSCWPSAISTHITSVALPIPSFTLDQLVDNNYKDDVTCSSCKAAVQKPVEVLPCKSLYCCKCALSLTFSSSFTCSSCLSIHESIDSSVQNL</sequence>
<dbReference type="EnsemblMetazoa" id="Aqu2.1.15869_001">
    <property type="protein sequence ID" value="Aqu2.1.15869_001"/>
    <property type="gene ID" value="Aqu2.1.15869"/>
</dbReference>
<reference evidence="1" key="1">
    <citation type="submission" date="2017-05" db="UniProtKB">
        <authorList>
            <consortium name="EnsemblMetazoa"/>
        </authorList>
    </citation>
    <scope>IDENTIFICATION</scope>
</reference>
<accession>A0A1X7TM11</accession>
<evidence type="ECO:0008006" key="2">
    <source>
        <dbReference type="Google" id="ProtNLM"/>
    </source>
</evidence>
<organism evidence="1">
    <name type="scientific">Amphimedon queenslandica</name>
    <name type="common">Sponge</name>
    <dbReference type="NCBI Taxonomy" id="400682"/>
    <lineage>
        <taxon>Eukaryota</taxon>
        <taxon>Metazoa</taxon>
        <taxon>Porifera</taxon>
        <taxon>Demospongiae</taxon>
        <taxon>Heteroscleromorpha</taxon>
        <taxon>Haplosclerida</taxon>
        <taxon>Niphatidae</taxon>
        <taxon>Amphimedon</taxon>
    </lineage>
</organism>
<protein>
    <recommendedName>
        <fullName evidence="2">RING-type domain-containing protein</fullName>
    </recommendedName>
</protein>
<dbReference type="Gene3D" id="3.30.40.10">
    <property type="entry name" value="Zinc/RING finger domain, C3HC4 (zinc finger)"/>
    <property type="match status" value="1"/>
</dbReference>
<proteinExistence type="predicted"/>
<dbReference type="InParanoid" id="A0A1X7TM11"/>
<dbReference type="InterPro" id="IPR013083">
    <property type="entry name" value="Znf_RING/FYVE/PHD"/>
</dbReference>
<dbReference type="AlphaFoldDB" id="A0A1X7TM11"/>